<keyword evidence="1" id="KW-1185">Reference proteome</keyword>
<reference evidence="2" key="1">
    <citation type="submission" date="2022-11" db="UniProtKB">
        <authorList>
            <consortium name="WormBaseParasite"/>
        </authorList>
    </citation>
    <scope>IDENTIFICATION</scope>
</reference>
<dbReference type="AlphaFoldDB" id="A0A914VU81"/>
<organism evidence="1 2">
    <name type="scientific">Plectus sambesii</name>
    <dbReference type="NCBI Taxonomy" id="2011161"/>
    <lineage>
        <taxon>Eukaryota</taxon>
        <taxon>Metazoa</taxon>
        <taxon>Ecdysozoa</taxon>
        <taxon>Nematoda</taxon>
        <taxon>Chromadorea</taxon>
        <taxon>Plectida</taxon>
        <taxon>Plectina</taxon>
        <taxon>Plectoidea</taxon>
        <taxon>Plectidae</taxon>
        <taxon>Plectus</taxon>
    </lineage>
</organism>
<accession>A0A914VU81</accession>
<proteinExistence type="predicted"/>
<dbReference type="Proteomes" id="UP000887566">
    <property type="component" value="Unplaced"/>
</dbReference>
<dbReference type="WBParaSite" id="PSAMB.scaffold2479size22966.g18025.t1">
    <property type="protein sequence ID" value="PSAMB.scaffold2479size22966.g18025.t1"/>
    <property type="gene ID" value="PSAMB.scaffold2479size22966.g18025"/>
</dbReference>
<sequence length="99" mass="10578">MSARGIDGAETRARSAVAPSLVETDTVHPSELYARVGDWLAHKSPVSRLASASFATSTCWPTRREPIALTCAQMHQLRFDVADNDDAVGDATCCAGWAT</sequence>
<name>A0A914VU81_9BILA</name>
<evidence type="ECO:0000313" key="2">
    <source>
        <dbReference type="WBParaSite" id="PSAMB.scaffold2479size22966.g18025.t1"/>
    </source>
</evidence>
<evidence type="ECO:0000313" key="1">
    <source>
        <dbReference type="Proteomes" id="UP000887566"/>
    </source>
</evidence>
<protein>
    <submittedName>
        <fullName evidence="2">Uncharacterized protein</fullName>
    </submittedName>
</protein>